<gene>
    <name evidence="1" type="ORF">IWW38_004937</name>
</gene>
<sequence>MTTLLLPDISRQATWSVSSSKQGLGVTNLTGHPHQNTDTYWQSDGQQPHSITVKFPTRQQIHSISLYANIDKDESYTPCRIRILSGTTQYDLQLVKDLMLEHEPRGWIDIPLNDHQQESVLMAHLVVVELPLNYENGRDVRVRGLRLLAPPKNDHLFKTKKILPFTTPEYFMYDSFR</sequence>
<dbReference type="Proteomes" id="UP001139981">
    <property type="component" value="Unassembled WGS sequence"/>
</dbReference>
<evidence type="ECO:0000313" key="2">
    <source>
        <dbReference type="Proteomes" id="UP001139981"/>
    </source>
</evidence>
<comment type="caution">
    <text evidence="1">The sequence shown here is derived from an EMBL/GenBank/DDBJ whole genome shotgun (WGS) entry which is preliminary data.</text>
</comment>
<name>A0ACC1LWL2_9FUNG</name>
<dbReference type="EMBL" id="JANBVB010002033">
    <property type="protein sequence ID" value="KAJ2888442.1"/>
    <property type="molecule type" value="Genomic_DNA"/>
</dbReference>
<reference evidence="1" key="1">
    <citation type="submission" date="2022-07" db="EMBL/GenBank/DDBJ databases">
        <title>Phylogenomic reconstructions and comparative analyses of Kickxellomycotina fungi.</title>
        <authorList>
            <person name="Reynolds N.K."/>
            <person name="Stajich J.E."/>
            <person name="Barry K."/>
            <person name="Grigoriev I.V."/>
            <person name="Crous P."/>
            <person name="Smith M.E."/>
        </authorList>
    </citation>
    <scope>NUCLEOTIDE SEQUENCE</scope>
    <source>
        <strain evidence="1">CBS 190363</strain>
    </source>
</reference>
<evidence type="ECO:0000313" key="1">
    <source>
        <dbReference type="EMBL" id="KAJ2888442.1"/>
    </source>
</evidence>
<keyword evidence="2" id="KW-1185">Reference proteome</keyword>
<protein>
    <submittedName>
        <fullName evidence="1">Uncharacterized protein</fullName>
    </submittedName>
</protein>
<proteinExistence type="predicted"/>
<accession>A0ACC1LWL2</accession>
<organism evidence="1 2">
    <name type="scientific">Coemansia aciculifera</name>
    <dbReference type="NCBI Taxonomy" id="417176"/>
    <lineage>
        <taxon>Eukaryota</taxon>
        <taxon>Fungi</taxon>
        <taxon>Fungi incertae sedis</taxon>
        <taxon>Zoopagomycota</taxon>
        <taxon>Kickxellomycotina</taxon>
        <taxon>Kickxellomycetes</taxon>
        <taxon>Kickxellales</taxon>
        <taxon>Kickxellaceae</taxon>
        <taxon>Coemansia</taxon>
    </lineage>
</organism>